<protein>
    <submittedName>
        <fullName evidence="3">Uncharacterized SAM-binding protein YcdF (DUF218 family)</fullName>
    </submittedName>
</protein>
<organism evidence="3 4">
    <name type="scientific">Spirosoma oryzae</name>
    <dbReference type="NCBI Taxonomy" id="1469603"/>
    <lineage>
        <taxon>Bacteria</taxon>
        <taxon>Pseudomonadati</taxon>
        <taxon>Bacteroidota</taxon>
        <taxon>Cytophagia</taxon>
        <taxon>Cytophagales</taxon>
        <taxon>Cytophagaceae</taxon>
        <taxon>Spirosoma</taxon>
    </lineage>
</organism>
<dbReference type="InterPro" id="IPR014729">
    <property type="entry name" value="Rossmann-like_a/b/a_fold"/>
</dbReference>
<dbReference type="OrthoDB" id="9782395at2"/>
<dbReference type="PANTHER" id="PTHR30336:SF4">
    <property type="entry name" value="ENVELOPE BIOGENESIS FACTOR ELYC"/>
    <property type="match status" value="1"/>
</dbReference>
<dbReference type="CDD" id="cd06259">
    <property type="entry name" value="YdcF-like"/>
    <property type="match status" value="1"/>
</dbReference>
<dbReference type="InterPro" id="IPR051599">
    <property type="entry name" value="Cell_Envelope_Assoc"/>
</dbReference>
<keyword evidence="4" id="KW-1185">Reference proteome</keyword>
<proteinExistence type="predicted"/>
<keyword evidence="1" id="KW-0812">Transmembrane</keyword>
<evidence type="ECO:0000256" key="1">
    <source>
        <dbReference type="SAM" id="Phobius"/>
    </source>
</evidence>
<gene>
    <name evidence="3" type="ORF">CLV58_105209</name>
</gene>
<dbReference type="RefSeq" id="WP_106137201.1">
    <property type="nucleotide sequence ID" value="NZ_PVTE01000005.1"/>
</dbReference>
<reference evidence="3 4" key="1">
    <citation type="submission" date="2018-03" db="EMBL/GenBank/DDBJ databases">
        <title>Genomic Encyclopedia of Archaeal and Bacterial Type Strains, Phase II (KMG-II): from individual species to whole genera.</title>
        <authorList>
            <person name="Goeker M."/>
        </authorList>
    </citation>
    <scope>NUCLEOTIDE SEQUENCE [LARGE SCALE GENOMIC DNA]</scope>
    <source>
        <strain evidence="3 4">DSM 28354</strain>
    </source>
</reference>
<evidence type="ECO:0000259" key="2">
    <source>
        <dbReference type="Pfam" id="PF02698"/>
    </source>
</evidence>
<dbReference type="Gene3D" id="3.40.50.620">
    <property type="entry name" value="HUPs"/>
    <property type="match status" value="1"/>
</dbReference>
<keyword evidence="1" id="KW-1133">Transmembrane helix</keyword>
<sequence length="260" mass="29191">MFFFFSKTLNYLLTPAGWLVALLLWAFFTRKPHRRRWGVGLAICLFWLLGNSLLTNELARYWEFPPSALPGVDSTRSVAVVLTGGTTNSHIDMLDGHPSLGPESDRLAQALYLYKRGVVRKILISGGSGSLPLGPAPVTDEGHEGGRFLILAGVRPADIWLENKSRNTRQNALFTKRVLRRQFQTNRCVLVTSASHMRRAVKCFQKVGVDVLPYPGGFRQAPRSLAVAEWLFPNETAFLDAYHLIREIVGYVVYRVVGYI</sequence>
<name>A0A2T0T8P2_9BACT</name>
<dbReference type="Proteomes" id="UP000238375">
    <property type="component" value="Unassembled WGS sequence"/>
</dbReference>
<dbReference type="InterPro" id="IPR003848">
    <property type="entry name" value="DUF218"/>
</dbReference>
<accession>A0A2T0T8P2</accession>
<keyword evidence="1" id="KW-0472">Membrane</keyword>
<dbReference type="GO" id="GO:0000270">
    <property type="term" value="P:peptidoglycan metabolic process"/>
    <property type="evidence" value="ECO:0007669"/>
    <property type="project" value="TreeGrafter"/>
</dbReference>
<evidence type="ECO:0000313" key="4">
    <source>
        <dbReference type="Proteomes" id="UP000238375"/>
    </source>
</evidence>
<dbReference type="GO" id="GO:0005886">
    <property type="term" value="C:plasma membrane"/>
    <property type="evidence" value="ECO:0007669"/>
    <property type="project" value="TreeGrafter"/>
</dbReference>
<feature type="transmembrane region" description="Helical" evidence="1">
    <location>
        <begin position="12"/>
        <end position="28"/>
    </location>
</feature>
<dbReference type="Pfam" id="PF02698">
    <property type="entry name" value="DUF218"/>
    <property type="match status" value="1"/>
</dbReference>
<dbReference type="AlphaFoldDB" id="A0A2T0T8P2"/>
<dbReference type="EMBL" id="PVTE01000005">
    <property type="protein sequence ID" value="PRY42006.1"/>
    <property type="molecule type" value="Genomic_DNA"/>
</dbReference>
<feature type="transmembrane region" description="Helical" evidence="1">
    <location>
        <begin position="37"/>
        <end position="54"/>
    </location>
</feature>
<comment type="caution">
    <text evidence="3">The sequence shown here is derived from an EMBL/GenBank/DDBJ whole genome shotgun (WGS) entry which is preliminary data.</text>
</comment>
<dbReference type="GO" id="GO:0043164">
    <property type="term" value="P:Gram-negative-bacterium-type cell wall biogenesis"/>
    <property type="evidence" value="ECO:0007669"/>
    <property type="project" value="TreeGrafter"/>
</dbReference>
<feature type="domain" description="DUF218" evidence="2">
    <location>
        <begin position="78"/>
        <end position="250"/>
    </location>
</feature>
<evidence type="ECO:0000313" key="3">
    <source>
        <dbReference type="EMBL" id="PRY42006.1"/>
    </source>
</evidence>
<dbReference type="PANTHER" id="PTHR30336">
    <property type="entry name" value="INNER MEMBRANE PROTEIN, PROBABLE PERMEASE"/>
    <property type="match status" value="1"/>
</dbReference>